<comment type="caution">
    <text evidence="3">The sequence shown here is derived from an EMBL/GenBank/DDBJ whole genome shotgun (WGS) entry which is preliminary data.</text>
</comment>
<evidence type="ECO:0008006" key="5">
    <source>
        <dbReference type="Google" id="ProtNLM"/>
    </source>
</evidence>
<dbReference type="AlphaFoldDB" id="A0A1F6EI61"/>
<feature type="compositionally biased region" description="Polar residues" evidence="1">
    <location>
        <begin position="67"/>
        <end position="83"/>
    </location>
</feature>
<keyword evidence="2" id="KW-0732">Signal</keyword>
<feature type="signal peptide" evidence="2">
    <location>
        <begin position="1"/>
        <end position="21"/>
    </location>
</feature>
<feature type="compositionally biased region" description="Polar residues" evidence="1">
    <location>
        <begin position="48"/>
        <end position="60"/>
    </location>
</feature>
<accession>A0A1F6EI61</accession>
<gene>
    <name evidence="3" type="ORF">A3A38_01440</name>
</gene>
<evidence type="ECO:0000256" key="2">
    <source>
        <dbReference type="SAM" id="SignalP"/>
    </source>
</evidence>
<evidence type="ECO:0000313" key="4">
    <source>
        <dbReference type="Proteomes" id="UP000177306"/>
    </source>
</evidence>
<feature type="chain" id="PRO_5009524166" description="DUF5666 domain-containing protein" evidence="2">
    <location>
        <begin position="22"/>
        <end position="194"/>
    </location>
</feature>
<dbReference type="EMBL" id="MFLY01000003">
    <property type="protein sequence ID" value="OGG73335.1"/>
    <property type="molecule type" value="Genomic_DNA"/>
</dbReference>
<protein>
    <recommendedName>
        <fullName evidence="5">DUF5666 domain-containing protein</fullName>
    </recommendedName>
</protein>
<feature type="region of interest" description="Disordered" evidence="1">
    <location>
        <begin position="48"/>
        <end position="83"/>
    </location>
</feature>
<organism evidence="3 4">
    <name type="scientific">Candidatus Kaiserbacteria bacterium RIFCSPLOWO2_01_FULL_53_17</name>
    <dbReference type="NCBI Taxonomy" id="1798511"/>
    <lineage>
        <taxon>Bacteria</taxon>
        <taxon>Candidatus Kaiseribacteriota</taxon>
    </lineage>
</organism>
<name>A0A1F6EI61_9BACT</name>
<dbReference type="Proteomes" id="UP000177306">
    <property type="component" value="Unassembled WGS sequence"/>
</dbReference>
<evidence type="ECO:0000256" key="1">
    <source>
        <dbReference type="SAM" id="MobiDB-lite"/>
    </source>
</evidence>
<evidence type="ECO:0000313" key="3">
    <source>
        <dbReference type="EMBL" id="OGG73335.1"/>
    </source>
</evidence>
<reference evidence="3 4" key="1">
    <citation type="journal article" date="2016" name="Nat. Commun.">
        <title>Thousands of microbial genomes shed light on interconnected biogeochemical processes in an aquifer system.</title>
        <authorList>
            <person name="Anantharaman K."/>
            <person name="Brown C.T."/>
            <person name="Hug L.A."/>
            <person name="Sharon I."/>
            <person name="Castelle C.J."/>
            <person name="Probst A.J."/>
            <person name="Thomas B.C."/>
            <person name="Singh A."/>
            <person name="Wilkins M.J."/>
            <person name="Karaoz U."/>
            <person name="Brodie E.L."/>
            <person name="Williams K.H."/>
            <person name="Hubbard S.S."/>
            <person name="Banfield J.F."/>
        </authorList>
    </citation>
    <scope>NUCLEOTIDE SEQUENCE [LARGE SCALE GENOMIC DNA]</scope>
</reference>
<proteinExistence type="predicted"/>
<sequence length="194" mass="20511">MKSLTTTILATALILPGLAFAASDPFDVYVERMIKAAQEGNGTVIIENSSSISTGGQTAASGEAVSTGPSSASSKVETHINANNSGGSVEVKIETSKDGVVETKEYSKELGPDEPVNVNVSAEVNTEGTKVEVRGWDPVVKKEAAMEENASSTETADDAEAAVGIETEIKTSIEKALKAVPNFFKRIFSFFWRF</sequence>